<keyword evidence="2" id="KW-0732">Signal</keyword>
<reference evidence="4 5" key="1">
    <citation type="journal article" date="2014" name="Curr. Microbiol.">
        <title>Spirosoma radiotolerans sp. nov., a gamma-radiation-resistant bacterium isolated from gamma ray-irradiated soil.</title>
        <authorList>
            <person name="Lee J.J."/>
            <person name="Srinivasan S."/>
            <person name="Lim S."/>
            <person name="Joe M."/>
            <person name="Im S."/>
            <person name="Bae S.I."/>
            <person name="Park K.R."/>
            <person name="Han J.H."/>
            <person name="Park S.H."/>
            <person name="Joo B.M."/>
            <person name="Park S.J."/>
            <person name="Kim M.K."/>
        </authorList>
    </citation>
    <scope>NUCLEOTIDE SEQUENCE [LARGE SCALE GENOMIC DNA]</scope>
    <source>
        <strain evidence="4 5">DG5A</strain>
    </source>
</reference>
<sequence length="266" mass="27874">MNSLSCFLALTLLPVGLSIAQSTSTTPTSTTTSGSTNRMQDLYDEHHGINRKKATTTNAPAVSPTEKSATDQSTVDRSPSSQASMDGSTSRTRIGIRGGVTYPFFTEKPVGVDPVLGFVGGLTFNFGTGTVSFQPEVNYTRYSQKVNAFGFTTKRANDVLEVPLLLKISSGTYAGNRFFLNVGPYAAYAMSASEDGKKISLDGTKGRFGFGAAAGVGAAIKAGPGHVTVEVRGLYPLGNTDSGFNTDSKTIFGQGTLGYIFPLGGQ</sequence>
<proteinExistence type="predicted"/>
<dbReference type="PATRIC" id="fig|1379870.5.peg.4346"/>
<organism evidence="4 5">
    <name type="scientific">Spirosoma radiotolerans</name>
    <dbReference type="NCBI Taxonomy" id="1379870"/>
    <lineage>
        <taxon>Bacteria</taxon>
        <taxon>Pseudomonadati</taxon>
        <taxon>Bacteroidota</taxon>
        <taxon>Cytophagia</taxon>
        <taxon>Cytophagales</taxon>
        <taxon>Cytophagaceae</taxon>
        <taxon>Spirosoma</taxon>
    </lineage>
</organism>
<dbReference type="Pfam" id="PF13568">
    <property type="entry name" value="OMP_b-brl_2"/>
    <property type="match status" value="1"/>
</dbReference>
<keyword evidence="5" id="KW-1185">Reference proteome</keyword>
<feature type="domain" description="Outer membrane protein beta-barrel" evidence="3">
    <location>
        <begin position="85"/>
        <end position="240"/>
    </location>
</feature>
<evidence type="ECO:0000256" key="1">
    <source>
        <dbReference type="SAM" id="MobiDB-lite"/>
    </source>
</evidence>
<feature type="region of interest" description="Disordered" evidence="1">
    <location>
        <begin position="49"/>
        <end position="94"/>
    </location>
</feature>
<feature type="chain" id="PRO_5002417770" description="Outer membrane protein beta-barrel domain-containing protein" evidence="2">
    <location>
        <begin position="21"/>
        <end position="266"/>
    </location>
</feature>
<evidence type="ECO:0000313" key="5">
    <source>
        <dbReference type="Proteomes" id="UP000033054"/>
    </source>
</evidence>
<feature type="compositionally biased region" description="Polar residues" evidence="1">
    <location>
        <begin position="55"/>
        <end position="92"/>
    </location>
</feature>
<evidence type="ECO:0000256" key="2">
    <source>
        <dbReference type="SAM" id="SignalP"/>
    </source>
</evidence>
<dbReference type="KEGG" id="srd:SD10_20170"/>
<evidence type="ECO:0000259" key="3">
    <source>
        <dbReference type="Pfam" id="PF13568"/>
    </source>
</evidence>
<dbReference type="InterPro" id="IPR025665">
    <property type="entry name" value="Beta-barrel_OMP_2"/>
</dbReference>
<dbReference type="AlphaFoldDB" id="A0A0E4A0L2"/>
<name>A0A0E4A0L2_9BACT</name>
<accession>A0A0E4A0L2</accession>
<protein>
    <recommendedName>
        <fullName evidence="3">Outer membrane protein beta-barrel domain-containing protein</fullName>
    </recommendedName>
</protein>
<feature type="signal peptide" evidence="2">
    <location>
        <begin position="1"/>
        <end position="20"/>
    </location>
</feature>
<evidence type="ECO:0000313" key="4">
    <source>
        <dbReference type="EMBL" id="AKD58675.1"/>
    </source>
</evidence>
<dbReference type="EMBL" id="CP010429">
    <property type="protein sequence ID" value="AKD58675.1"/>
    <property type="molecule type" value="Genomic_DNA"/>
</dbReference>
<dbReference type="HOGENOM" id="CLU_1034080_0_0_10"/>
<dbReference type="Proteomes" id="UP000033054">
    <property type="component" value="Chromosome"/>
</dbReference>
<gene>
    <name evidence="4" type="ORF">SD10_20170</name>
</gene>